<dbReference type="Gene3D" id="3.40.1360.10">
    <property type="match status" value="1"/>
</dbReference>
<proteinExistence type="predicted"/>
<dbReference type="EMBL" id="CP159290">
    <property type="protein sequence ID" value="XCH28835.1"/>
    <property type="molecule type" value="Genomic_DNA"/>
</dbReference>
<dbReference type="InterPro" id="IPR034154">
    <property type="entry name" value="TOPRIM_DnaG/twinkle"/>
</dbReference>
<dbReference type="AlphaFoldDB" id="A0AAU8FZQ0"/>
<sequence length="212" mass="23243">MSELEEATAAYEAALTPAAAKYLLGRGLGVEEATTYRVGVVADPFPGHERFTGMLVIPYLDQEGRPLSLRFRCIEEHDHRKAASKHGKYMSLPHEPGRLFNIGAVHRADTELHITEGEFDAIVLNKVGLHAVAVPGAQSWAPHFRRVVAGFSKVWVWGDPDEAGSDFVNTITRDVRNASGVRLSKADGDVTDLYLAQGAEAIYQRFQRGSGE</sequence>
<protein>
    <recommendedName>
        <fullName evidence="2">Topoisomerase</fullName>
    </recommendedName>
</protein>
<reference evidence="1" key="1">
    <citation type="submission" date="2024-06" db="EMBL/GenBank/DDBJ databases">
        <title>Complete genome sequence of the cellulolytic actinobacterium, Cellulosimicrobium ES-005.</title>
        <authorList>
            <person name="Matthews C.T."/>
            <person name="Underwood K.D."/>
            <person name="Ghanchi K.M."/>
            <person name="Fields S.D."/>
            <person name="Gardner S.G."/>
        </authorList>
    </citation>
    <scope>NUCLEOTIDE SEQUENCE</scope>
    <source>
        <strain evidence="1">ES-005</strain>
    </source>
</reference>
<dbReference type="SUPFAM" id="SSF56731">
    <property type="entry name" value="DNA primase core"/>
    <property type="match status" value="1"/>
</dbReference>
<evidence type="ECO:0008006" key="2">
    <source>
        <dbReference type="Google" id="ProtNLM"/>
    </source>
</evidence>
<name>A0AAU8FZQ0_9MICO</name>
<organism evidence="1">
    <name type="scientific">Cellulosimicrobium sp. ES-005</name>
    <dbReference type="NCBI Taxonomy" id="3163031"/>
    <lineage>
        <taxon>Bacteria</taxon>
        <taxon>Bacillati</taxon>
        <taxon>Actinomycetota</taxon>
        <taxon>Actinomycetes</taxon>
        <taxon>Micrococcales</taxon>
        <taxon>Promicromonosporaceae</taxon>
        <taxon>Cellulosimicrobium</taxon>
    </lineage>
</organism>
<accession>A0AAU8FZQ0</accession>
<dbReference type="RefSeq" id="WP_353707245.1">
    <property type="nucleotide sequence ID" value="NZ_CP159290.1"/>
</dbReference>
<gene>
    <name evidence="1" type="ORF">ABRQ22_14645</name>
</gene>
<evidence type="ECO:0000313" key="1">
    <source>
        <dbReference type="EMBL" id="XCH28835.1"/>
    </source>
</evidence>
<dbReference type="CDD" id="cd01029">
    <property type="entry name" value="TOPRIM_primases"/>
    <property type="match status" value="1"/>
</dbReference>